<protein>
    <submittedName>
        <fullName evidence="1">Aldo/keto reductase</fullName>
    </submittedName>
</protein>
<evidence type="ECO:0000313" key="2">
    <source>
        <dbReference type="Proteomes" id="UP000814140"/>
    </source>
</evidence>
<proteinExistence type="predicted"/>
<evidence type="ECO:0000313" key="1">
    <source>
        <dbReference type="EMBL" id="KAI0064548.1"/>
    </source>
</evidence>
<gene>
    <name evidence="1" type="ORF">BV25DRAFT_1869232</name>
</gene>
<dbReference type="EMBL" id="MU277198">
    <property type="protein sequence ID" value="KAI0064548.1"/>
    <property type="molecule type" value="Genomic_DNA"/>
</dbReference>
<comment type="caution">
    <text evidence="1">The sequence shown here is derived from an EMBL/GenBank/DDBJ whole genome shotgun (WGS) entry which is preliminary data.</text>
</comment>
<accession>A0ACB8T7M9</accession>
<organism evidence="1 2">
    <name type="scientific">Artomyces pyxidatus</name>
    <dbReference type="NCBI Taxonomy" id="48021"/>
    <lineage>
        <taxon>Eukaryota</taxon>
        <taxon>Fungi</taxon>
        <taxon>Dikarya</taxon>
        <taxon>Basidiomycota</taxon>
        <taxon>Agaricomycotina</taxon>
        <taxon>Agaricomycetes</taxon>
        <taxon>Russulales</taxon>
        <taxon>Auriscalpiaceae</taxon>
        <taxon>Artomyces</taxon>
    </lineage>
</organism>
<reference evidence="1" key="1">
    <citation type="submission" date="2021-03" db="EMBL/GenBank/DDBJ databases">
        <authorList>
            <consortium name="DOE Joint Genome Institute"/>
            <person name="Ahrendt S."/>
            <person name="Looney B.P."/>
            <person name="Miyauchi S."/>
            <person name="Morin E."/>
            <person name="Drula E."/>
            <person name="Courty P.E."/>
            <person name="Chicoki N."/>
            <person name="Fauchery L."/>
            <person name="Kohler A."/>
            <person name="Kuo A."/>
            <person name="Labutti K."/>
            <person name="Pangilinan J."/>
            <person name="Lipzen A."/>
            <person name="Riley R."/>
            <person name="Andreopoulos W."/>
            <person name="He G."/>
            <person name="Johnson J."/>
            <person name="Barry K.W."/>
            <person name="Grigoriev I.V."/>
            <person name="Nagy L."/>
            <person name="Hibbett D."/>
            <person name="Henrissat B."/>
            <person name="Matheny P.B."/>
            <person name="Labbe J."/>
            <person name="Martin F."/>
        </authorList>
    </citation>
    <scope>NUCLEOTIDE SEQUENCE</scope>
    <source>
        <strain evidence="1">HHB10654</strain>
    </source>
</reference>
<name>A0ACB8T7M9_9AGAM</name>
<keyword evidence="2" id="KW-1185">Reference proteome</keyword>
<dbReference type="Proteomes" id="UP000814140">
    <property type="component" value="Unassembled WGS sequence"/>
</dbReference>
<sequence>MVNTPIKLNDGTTIPWLGFGTGTALYGKDAEAIVAAAIKAGLTHLDGAQVYGNEDSLGAGIVLSGKPRSELYVTTKLFKLDAGQTVRETLLESLQKLKVDYVDLFLIHTPTQFKEPGELLSIWKDFEALQKEGLTKSIGVSNFLIPHLTELIEGGSVVPAVNQIEYHPYVFKDLIPLLEFQKKYDIVTVSYGGQSPIFRAKGGPLDPVLADIAKRLSETAGKPYNEGTVLLLWQKAKGIVAVTTTSKEPRLAEYISITDAPDLTPEEVKLIDEKGSLQHHRHFTAFFPSTA</sequence>
<reference evidence="1" key="2">
    <citation type="journal article" date="2022" name="New Phytol.">
        <title>Evolutionary transition to the ectomycorrhizal habit in the genomes of a hyperdiverse lineage of mushroom-forming fungi.</title>
        <authorList>
            <person name="Looney B."/>
            <person name="Miyauchi S."/>
            <person name="Morin E."/>
            <person name="Drula E."/>
            <person name="Courty P.E."/>
            <person name="Kohler A."/>
            <person name="Kuo A."/>
            <person name="LaButti K."/>
            <person name="Pangilinan J."/>
            <person name="Lipzen A."/>
            <person name="Riley R."/>
            <person name="Andreopoulos W."/>
            <person name="He G."/>
            <person name="Johnson J."/>
            <person name="Nolan M."/>
            <person name="Tritt A."/>
            <person name="Barry K.W."/>
            <person name="Grigoriev I.V."/>
            <person name="Nagy L.G."/>
            <person name="Hibbett D."/>
            <person name="Henrissat B."/>
            <person name="Matheny P.B."/>
            <person name="Labbe J."/>
            <person name="Martin F.M."/>
        </authorList>
    </citation>
    <scope>NUCLEOTIDE SEQUENCE</scope>
    <source>
        <strain evidence="1">HHB10654</strain>
    </source>
</reference>